<reference evidence="4 5" key="1">
    <citation type="submission" date="2017-12" db="EMBL/GenBank/DDBJ databases">
        <title>Pharmacopeia of the Arctic Ocean.</title>
        <authorList>
            <person name="Collins E."/>
            <person name="Ducluzeau A.-L."/>
        </authorList>
    </citation>
    <scope>NUCLEOTIDE SEQUENCE [LARGE SCALE GENOMIC DNA]</scope>
    <source>
        <strain evidence="4 5">DSM 23325</strain>
    </source>
</reference>
<dbReference type="Gene3D" id="3.30.70.1450">
    <property type="entry name" value="Regulator of K+ conductance, C-terminal domain"/>
    <property type="match status" value="1"/>
</dbReference>
<keyword evidence="2" id="KW-1133">Transmembrane helix</keyword>
<feature type="transmembrane region" description="Helical" evidence="2">
    <location>
        <begin position="208"/>
        <end position="228"/>
    </location>
</feature>
<accession>A0ABX4QUL8</accession>
<evidence type="ECO:0000256" key="1">
    <source>
        <dbReference type="SAM" id="MobiDB-lite"/>
    </source>
</evidence>
<dbReference type="Proteomes" id="UP000233565">
    <property type="component" value="Unassembled WGS sequence"/>
</dbReference>
<dbReference type="Pfam" id="PF02080">
    <property type="entry name" value="TrkA_C"/>
    <property type="match status" value="1"/>
</dbReference>
<dbReference type="EMBL" id="PJBV01000032">
    <property type="protein sequence ID" value="PKH38947.1"/>
    <property type="molecule type" value="Genomic_DNA"/>
</dbReference>
<feature type="compositionally biased region" description="Basic residues" evidence="1">
    <location>
        <begin position="103"/>
        <end position="112"/>
    </location>
</feature>
<feature type="compositionally biased region" description="Basic and acidic residues" evidence="1">
    <location>
        <begin position="39"/>
        <end position="52"/>
    </location>
</feature>
<name>A0ABX4QUL8_9ACTN</name>
<dbReference type="InterPro" id="IPR036721">
    <property type="entry name" value="RCK_C_sf"/>
</dbReference>
<evidence type="ECO:0000313" key="5">
    <source>
        <dbReference type="Proteomes" id="UP000233565"/>
    </source>
</evidence>
<feature type="compositionally biased region" description="Basic residues" evidence="1">
    <location>
        <begin position="148"/>
        <end position="161"/>
    </location>
</feature>
<comment type="caution">
    <text evidence="4">The sequence shown here is derived from an EMBL/GenBank/DDBJ whole genome shotgun (WGS) entry which is preliminary data.</text>
</comment>
<proteinExistence type="predicted"/>
<keyword evidence="2" id="KW-0812">Transmembrane</keyword>
<feature type="region of interest" description="Disordered" evidence="1">
    <location>
        <begin position="1"/>
        <end position="198"/>
    </location>
</feature>
<dbReference type="InterPro" id="IPR006037">
    <property type="entry name" value="RCK_C"/>
</dbReference>
<evidence type="ECO:0000256" key="2">
    <source>
        <dbReference type="SAM" id="Phobius"/>
    </source>
</evidence>
<sequence length="359" mass="37637">MGSAPHGFQGLALVDSNHAAPGREHRRRPDRSRVGGLAGDRRSQPVVHDADVRAPGGSRRARDGRPARHGHPLAPPRPAAAGAGPAGLRDRAGGTARAAAGRPVHHRRRRGRDRPGPPGAGGVRGPARRPVRPDRGRRTPRGGDGRCRRPAARGPLARRRPGVTGGRLARPRHAAPAGGHPGDGGGRHRGGGAAHSGRTGMNAHVLEVAVSVALISSAIGFAVGLAIGRGRQPRWQEKGSFVHKVSIGFATLDRLDAVLLRFEVEPASRLAGVEIGELRLPTGSGVAIVTRGKDVLVPESRSVLRTGDQVLVVAALGQVSEVEERLRSVSRYGRLAGWAEDMDESSGTARAFGVRRRVA</sequence>
<feature type="compositionally biased region" description="Low complexity" evidence="1">
    <location>
        <begin position="79"/>
        <end position="102"/>
    </location>
</feature>
<dbReference type="SUPFAM" id="SSF116726">
    <property type="entry name" value="TrkA C-terminal domain-like"/>
    <property type="match status" value="1"/>
</dbReference>
<protein>
    <recommendedName>
        <fullName evidence="3">RCK C-terminal domain-containing protein</fullName>
    </recommendedName>
</protein>
<gene>
    <name evidence="4" type="ORF">CXG46_14510</name>
</gene>
<dbReference type="PROSITE" id="PS51202">
    <property type="entry name" value="RCK_C"/>
    <property type="match status" value="1"/>
</dbReference>
<keyword evidence="5" id="KW-1185">Reference proteome</keyword>
<evidence type="ECO:0000313" key="4">
    <source>
        <dbReference type="EMBL" id="PKH38947.1"/>
    </source>
</evidence>
<evidence type="ECO:0000259" key="3">
    <source>
        <dbReference type="PROSITE" id="PS51202"/>
    </source>
</evidence>
<keyword evidence="2" id="KW-0472">Membrane</keyword>
<feature type="domain" description="RCK C-terminal" evidence="3">
    <location>
        <begin position="247"/>
        <end position="328"/>
    </location>
</feature>
<feature type="compositionally biased region" description="Basic and acidic residues" evidence="1">
    <location>
        <begin position="131"/>
        <end position="147"/>
    </location>
</feature>
<organism evidence="4 5">
    <name type="scientific">Nocardioides alpinus</name>
    <dbReference type="NCBI Taxonomy" id="748909"/>
    <lineage>
        <taxon>Bacteria</taxon>
        <taxon>Bacillati</taxon>
        <taxon>Actinomycetota</taxon>
        <taxon>Actinomycetes</taxon>
        <taxon>Propionibacteriales</taxon>
        <taxon>Nocardioidaceae</taxon>
        <taxon>Nocardioides</taxon>
    </lineage>
</organism>